<accession>A0A132A5H1</accession>
<feature type="compositionally biased region" description="Polar residues" evidence="1">
    <location>
        <begin position="143"/>
        <end position="164"/>
    </location>
</feature>
<protein>
    <submittedName>
        <fullName evidence="2">Uncharacterized protein</fullName>
    </submittedName>
</protein>
<organism evidence="2 3">
    <name type="scientific">Sarcoptes scabiei</name>
    <name type="common">Itch mite</name>
    <name type="synonym">Acarus scabiei</name>
    <dbReference type="NCBI Taxonomy" id="52283"/>
    <lineage>
        <taxon>Eukaryota</taxon>
        <taxon>Metazoa</taxon>
        <taxon>Ecdysozoa</taxon>
        <taxon>Arthropoda</taxon>
        <taxon>Chelicerata</taxon>
        <taxon>Arachnida</taxon>
        <taxon>Acari</taxon>
        <taxon>Acariformes</taxon>
        <taxon>Sarcoptiformes</taxon>
        <taxon>Astigmata</taxon>
        <taxon>Psoroptidia</taxon>
        <taxon>Sarcoptoidea</taxon>
        <taxon>Sarcoptidae</taxon>
        <taxon>Sarcoptinae</taxon>
        <taxon>Sarcoptes</taxon>
    </lineage>
</organism>
<dbReference type="OrthoDB" id="6414989at2759"/>
<dbReference type="EMBL" id="JXLN01010688">
    <property type="protein sequence ID" value="KPM06187.1"/>
    <property type="molecule type" value="Genomic_DNA"/>
</dbReference>
<gene>
    <name evidence="2" type="ORF">QR98_0046600</name>
</gene>
<evidence type="ECO:0000313" key="2">
    <source>
        <dbReference type="EMBL" id="KPM06187.1"/>
    </source>
</evidence>
<reference evidence="2 3" key="1">
    <citation type="journal article" date="2015" name="Parasit. Vectors">
        <title>Draft genome of the scabies mite.</title>
        <authorList>
            <person name="Rider S.D.Jr."/>
            <person name="Morgan M.S."/>
            <person name="Arlian L.G."/>
        </authorList>
    </citation>
    <scope>NUCLEOTIDE SEQUENCE [LARGE SCALE GENOMIC DNA]</scope>
    <source>
        <strain evidence="2">Arlian Lab</strain>
    </source>
</reference>
<name>A0A132A5H1_SARSC</name>
<feature type="region of interest" description="Disordered" evidence="1">
    <location>
        <begin position="1"/>
        <end position="42"/>
    </location>
</feature>
<sequence>MNMNFVHQRSDEDGNDDDEDDGSEIDGGWQHFDNAENLQDPLRPTSIFHQSKKSKDEAHPIYNLKPILKRKDSLETNIFHQPKAPILPPILKKRDSLSNEINICSTTNANPTVLGNNVDDHPASSVSIRSKPKPILKKKSNESFETSASSVMENQKKITGSDNNSYDDDDDDIEDHGKETR</sequence>
<feature type="compositionally biased region" description="Acidic residues" evidence="1">
    <location>
        <begin position="165"/>
        <end position="174"/>
    </location>
</feature>
<dbReference type="VEuPathDB" id="VectorBase:SSCA007057"/>
<feature type="region of interest" description="Disordered" evidence="1">
    <location>
        <begin position="115"/>
        <end position="181"/>
    </location>
</feature>
<evidence type="ECO:0000256" key="1">
    <source>
        <dbReference type="SAM" id="MobiDB-lite"/>
    </source>
</evidence>
<comment type="caution">
    <text evidence="2">The sequence shown here is derived from an EMBL/GenBank/DDBJ whole genome shotgun (WGS) entry which is preliminary data.</text>
</comment>
<evidence type="ECO:0000313" key="3">
    <source>
        <dbReference type="Proteomes" id="UP000616769"/>
    </source>
</evidence>
<dbReference type="AlphaFoldDB" id="A0A132A5H1"/>
<proteinExistence type="predicted"/>
<feature type="compositionally biased region" description="Acidic residues" evidence="1">
    <location>
        <begin position="13"/>
        <end position="24"/>
    </location>
</feature>
<dbReference type="Proteomes" id="UP000616769">
    <property type="component" value="Unassembled WGS sequence"/>
</dbReference>